<evidence type="ECO:0000256" key="3">
    <source>
        <dbReference type="ARBA" id="ARBA00004906"/>
    </source>
</evidence>
<dbReference type="InterPro" id="IPR044066">
    <property type="entry name" value="TRIAD_supradom"/>
</dbReference>
<evidence type="ECO:0000256" key="13">
    <source>
        <dbReference type="ARBA" id="ARBA00023136"/>
    </source>
</evidence>
<evidence type="ECO:0000259" key="16">
    <source>
        <dbReference type="PROSITE" id="PS51873"/>
    </source>
</evidence>
<dbReference type="CDD" id="cd20335">
    <property type="entry name" value="BRcat_RBR"/>
    <property type="match status" value="1"/>
</dbReference>
<dbReference type="GO" id="GO:0005737">
    <property type="term" value="C:cytoplasm"/>
    <property type="evidence" value="ECO:0007669"/>
    <property type="project" value="UniProtKB-ARBA"/>
</dbReference>
<keyword evidence="13 15" id="KW-0472">Membrane</keyword>
<proteinExistence type="predicted"/>
<keyword evidence="18" id="KW-1185">Reference proteome</keyword>
<dbReference type="Proteomes" id="UP000198211">
    <property type="component" value="Unassembled WGS sequence"/>
</dbReference>
<dbReference type="SMART" id="SM00647">
    <property type="entry name" value="IBR"/>
    <property type="match status" value="2"/>
</dbReference>
<evidence type="ECO:0000256" key="10">
    <source>
        <dbReference type="ARBA" id="ARBA00022786"/>
    </source>
</evidence>
<keyword evidence="9" id="KW-0863">Zinc-finger</keyword>
<organism evidence="17 18">
    <name type="scientific">Phytophthora megakarya</name>
    <dbReference type="NCBI Taxonomy" id="4795"/>
    <lineage>
        <taxon>Eukaryota</taxon>
        <taxon>Sar</taxon>
        <taxon>Stramenopiles</taxon>
        <taxon>Oomycota</taxon>
        <taxon>Peronosporomycetes</taxon>
        <taxon>Peronosporales</taxon>
        <taxon>Peronosporaceae</taxon>
        <taxon>Phytophthora</taxon>
    </lineage>
</organism>
<dbReference type="EMBL" id="NBNE01000046">
    <property type="protein sequence ID" value="OWZ23759.1"/>
    <property type="molecule type" value="Genomic_DNA"/>
</dbReference>
<evidence type="ECO:0000256" key="14">
    <source>
        <dbReference type="SAM" id="MobiDB-lite"/>
    </source>
</evidence>
<dbReference type="Pfam" id="PF22191">
    <property type="entry name" value="IBR_1"/>
    <property type="match status" value="1"/>
</dbReference>
<name>A0A225X3H1_9STRA</name>
<evidence type="ECO:0000256" key="1">
    <source>
        <dbReference type="ARBA" id="ARBA00001798"/>
    </source>
</evidence>
<reference evidence="18" key="1">
    <citation type="submission" date="2017-03" db="EMBL/GenBank/DDBJ databases">
        <title>Phytopthora megakarya and P. palmivora, two closely related causual agents of cacao black pod achieved similar genome size and gene model numbers by different mechanisms.</title>
        <authorList>
            <person name="Ali S."/>
            <person name="Shao J."/>
            <person name="Larry D.J."/>
            <person name="Kronmiller B."/>
            <person name="Shen D."/>
            <person name="Strem M.D."/>
            <person name="Melnick R.L."/>
            <person name="Guiltinan M.J."/>
            <person name="Tyler B.M."/>
            <person name="Meinhardt L.W."/>
            <person name="Bailey B.A."/>
        </authorList>
    </citation>
    <scope>NUCLEOTIDE SEQUENCE [LARGE SCALE GENOMIC DNA]</scope>
    <source>
        <strain evidence="18">zdho120</strain>
    </source>
</reference>
<dbReference type="CDD" id="cd20336">
    <property type="entry name" value="Rcat_RBR"/>
    <property type="match status" value="1"/>
</dbReference>
<keyword evidence="11" id="KW-0862">Zinc</keyword>
<evidence type="ECO:0000256" key="6">
    <source>
        <dbReference type="ARBA" id="ARBA00022692"/>
    </source>
</evidence>
<keyword evidence="6 15" id="KW-0812">Transmembrane</keyword>
<dbReference type="GO" id="GO:0016567">
    <property type="term" value="P:protein ubiquitination"/>
    <property type="evidence" value="ECO:0007669"/>
    <property type="project" value="InterPro"/>
</dbReference>
<keyword evidence="5" id="KW-0808">Transferase</keyword>
<evidence type="ECO:0000256" key="11">
    <source>
        <dbReference type="ARBA" id="ARBA00022833"/>
    </source>
</evidence>
<dbReference type="InterPro" id="IPR031127">
    <property type="entry name" value="E3_UB_ligase_RBR"/>
</dbReference>
<evidence type="ECO:0000256" key="15">
    <source>
        <dbReference type="SAM" id="Phobius"/>
    </source>
</evidence>
<keyword evidence="12 15" id="KW-1133">Transmembrane helix</keyword>
<gene>
    <name evidence="17" type="ORF">PHMEG_0001329</name>
</gene>
<keyword evidence="10" id="KW-0833">Ubl conjugation pathway</keyword>
<dbReference type="FunFam" id="3.30.40.10:FF:000051">
    <property type="entry name" value="RBR-type E3 ubiquitin transferase"/>
    <property type="match status" value="1"/>
</dbReference>
<evidence type="ECO:0000256" key="4">
    <source>
        <dbReference type="ARBA" id="ARBA00012251"/>
    </source>
</evidence>
<dbReference type="SUPFAM" id="SSF57850">
    <property type="entry name" value="RING/U-box"/>
    <property type="match status" value="2"/>
</dbReference>
<protein>
    <recommendedName>
        <fullName evidence="4">RBR-type E3 ubiquitin transferase</fullName>
        <ecNumber evidence="4">2.3.2.31</ecNumber>
    </recommendedName>
</protein>
<feature type="region of interest" description="Disordered" evidence="14">
    <location>
        <begin position="60"/>
        <end position="91"/>
    </location>
</feature>
<evidence type="ECO:0000256" key="2">
    <source>
        <dbReference type="ARBA" id="ARBA00004167"/>
    </source>
</evidence>
<accession>A0A225X3H1</accession>
<dbReference type="GO" id="GO:0061630">
    <property type="term" value="F:ubiquitin protein ligase activity"/>
    <property type="evidence" value="ECO:0007669"/>
    <property type="project" value="UniProtKB-EC"/>
</dbReference>
<evidence type="ECO:0000256" key="9">
    <source>
        <dbReference type="ARBA" id="ARBA00022771"/>
    </source>
</evidence>
<comment type="catalytic activity">
    <reaction evidence="1">
        <text>[E2 ubiquitin-conjugating enzyme]-S-ubiquitinyl-L-cysteine + [acceptor protein]-L-lysine = [E2 ubiquitin-conjugating enzyme]-L-cysteine + [acceptor protein]-N(6)-ubiquitinyl-L-lysine.</text>
        <dbReference type="EC" id="2.3.2.31"/>
    </reaction>
</comment>
<dbReference type="OrthoDB" id="1431934at2759"/>
<dbReference type="GO" id="GO:0031090">
    <property type="term" value="C:organelle membrane"/>
    <property type="evidence" value="ECO:0007669"/>
    <property type="project" value="UniProtKB-ARBA"/>
</dbReference>
<evidence type="ECO:0000313" key="17">
    <source>
        <dbReference type="EMBL" id="OWZ23759.1"/>
    </source>
</evidence>
<comment type="subcellular location">
    <subcellularLocation>
        <location evidence="2">Membrane</location>
        <topology evidence="2">Single-pass membrane protein</topology>
    </subcellularLocation>
</comment>
<dbReference type="GO" id="GO:0008270">
    <property type="term" value="F:zinc ion binding"/>
    <property type="evidence" value="ECO:0007669"/>
    <property type="project" value="UniProtKB-KW"/>
</dbReference>
<comment type="pathway">
    <text evidence="3">Protein modification; protein ubiquitination.</text>
</comment>
<dbReference type="InterPro" id="IPR002867">
    <property type="entry name" value="IBR_dom"/>
</dbReference>
<dbReference type="InterPro" id="IPR013083">
    <property type="entry name" value="Znf_RING/FYVE/PHD"/>
</dbReference>
<evidence type="ECO:0000256" key="7">
    <source>
        <dbReference type="ARBA" id="ARBA00022723"/>
    </source>
</evidence>
<dbReference type="PROSITE" id="PS51873">
    <property type="entry name" value="TRIAD"/>
    <property type="match status" value="1"/>
</dbReference>
<dbReference type="STRING" id="4795.A0A225X3H1"/>
<dbReference type="PANTHER" id="PTHR11685">
    <property type="entry name" value="RBR FAMILY RING FINGER AND IBR DOMAIN-CONTAINING"/>
    <property type="match status" value="1"/>
</dbReference>
<feature type="transmembrane region" description="Helical" evidence="15">
    <location>
        <begin position="408"/>
        <end position="433"/>
    </location>
</feature>
<evidence type="ECO:0000256" key="8">
    <source>
        <dbReference type="ARBA" id="ARBA00022737"/>
    </source>
</evidence>
<dbReference type="EC" id="2.3.2.31" evidence="4"/>
<evidence type="ECO:0000313" key="18">
    <source>
        <dbReference type="Proteomes" id="UP000198211"/>
    </source>
</evidence>
<evidence type="ECO:0000256" key="5">
    <source>
        <dbReference type="ARBA" id="ARBA00022679"/>
    </source>
</evidence>
<evidence type="ECO:0000256" key="12">
    <source>
        <dbReference type="ARBA" id="ARBA00022989"/>
    </source>
</evidence>
<dbReference type="Gene3D" id="3.30.40.10">
    <property type="entry name" value="Zinc/RING finger domain, C3HC4 (zinc finger)"/>
    <property type="match status" value="1"/>
</dbReference>
<sequence length="461" mass="51577">MEIAMRRRTFCGKAHLHHLKTERASLSKLELEDEHVLKPSLPSPRPIRLLHEGAMAELFQEQQRPPQPQLRRRPASSSSASSSSTASLRRLLEESEEQLARALAQAEEATVDAAQLDELNARVAAFSAASFLLRASISSSALREGSPDSERDEYEPEHLSIMHTSAPAAMGGNFIAVEAIEGFDTTRRRECQICFDKLDALQAHACVSCCGSFCASCTRWYIEYKVLEGEVSQKKMVCPAPQCTRPLSEELIEALVSPDTFTKYKKFLKNQKVGIRFCPRAGCCAVLDEPLNSSARRVKCQACKQESCMRCGGDFHKVPTCRRVEKRFGHWKKRHNVRACPSCKAVIEKQGGCSHMKCFQCDQEFCWSCLRPWDNHDETLCLPLSFLRSKSRKFGCWSPMRVVTKTAIVGVAAVVAVAGAGLAVVVLPPVLGYQYAKDSYRRHKYARASYLRVMHGDAYVH</sequence>
<comment type="caution">
    <text evidence="17">The sequence shown here is derived from an EMBL/GenBank/DDBJ whole genome shotgun (WGS) entry which is preliminary data.</text>
</comment>
<keyword evidence="8" id="KW-0677">Repeat</keyword>
<keyword evidence="7" id="KW-0479">Metal-binding</keyword>
<dbReference type="Pfam" id="PF01485">
    <property type="entry name" value="IBR"/>
    <property type="match status" value="1"/>
</dbReference>
<feature type="domain" description="RING-type" evidence="16">
    <location>
        <begin position="187"/>
        <end position="400"/>
    </location>
</feature>
<dbReference type="Gene3D" id="1.20.120.1750">
    <property type="match status" value="1"/>
</dbReference>
<dbReference type="AlphaFoldDB" id="A0A225X3H1"/>
<feature type="compositionally biased region" description="Low complexity" evidence="14">
    <location>
        <begin position="75"/>
        <end position="89"/>
    </location>
</feature>